<accession>A0A1T1H8P6</accession>
<dbReference type="AlphaFoldDB" id="A0A1T1H8P6"/>
<dbReference type="InterPro" id="IPR025669">
    <property type="entry name" value="AAA_dom"/>
</dbReference>
<evidence type="ECO:0000313" key="3">
    <source>
        <dbReference type="Proteomes" id="UP000190064"/>
    </source>
</evidence>
<keyword evidence="3" id="KW-1185">Reference proteome</keyword>
<sequence>MIRVVFNQKGGVGKSSITCNLAAISAQQGLKTLVIDLDPQGNSSHYLTGESVQEMHDTLFDFFEQCLTISSQRKPVEQLIRQTPWENLYLLPAHGELESLEAKLESRYKIYKLKEMLQEQAGVYDQIFIDTPPALNFFSRSALIGAGRCLIPFDCDAFSRQALGQLLSNIDEMRMDHNPELQVEGIVVNQMQPQAKLPQQLVNELVDAGHPVLPVYLMSSVKMRESHQLSKPLIYHVPRHKLTGQFVDLFQLLSE</sequence>
<feature type="domain" description="AAA" evidence="1">
    <location>
        <begin position="4"/>
        <end position="183"/>
    </location>
</feature>
<reference evidence="2" key="1">
    <citation type="submission" date="2017-02" db="EMBL/GenBank/DDBJ databases">
        <title>Draft Genome Sequence of the Salt Water Bacterium Oceanospirillum linum ATCC 11336.</title>
        <authorList>
            <person name="Trachtenberg A.M."/>
            <person name="Carney J.G."/>
            <person name="Linnane J.D."/>
            <person name="Rheaume B.A."/>
            <person name="Pitts N.L."/>
            <person name="Mykles D.L."/>
            <person name="Maclea K.S."/>
        </authorList>
    </citation>
    <scope>NUCLEOTIDE SEQUENCE [LARGE SCALE GENOMIC DNA]</scope>
    <source>
        <strain evidence="2">ATCC 11336</strain>
    </source>
</reference>
<dbReference type="Gene3D" id="3.40.50.300">
    <property type="entry name" value="P-loop containing nucleotide triphosphate hydrolases"/>
    <property type="match status" value="1"/>
</dbReference>
<dbReference type="Pfam" id="PF13614">
    <property type="entry name" value="AAA_31"/>
    <property type="match status" value="1"/>
</dbReference>
<comment type="caution">
    <text evidence="2">The sequence shown here is derived from an EMBL/GenBank/DDBJ whole genome shotgun (WGS) entry which is preliminary data.</text>
</comment>
<dbReference type="RefSeq" id="WP_078320680.1">
    <property type="nucleotide sequence ID" value="NZ_FXTS01000010.1"/>
</dbReference>
<organism evidence="2 3">
    <name type="scientific">Oceanospirillum linum</name>
    <dbReference type="NCBI Taxonomy" id="966"/>
    <lineage>
        <taxon>Bacteria</taxon>
        <taxon>Pseudomonadati</taxon>
        <taxon>Pseudomonadota</taxon>
        <taxon>Gammaproteobacteria</taxon>
        <taxon>Oceanospirillales</taxon>
        <taxon>Oceanospirillaceae</taxon>
        <taxon>Oceanospirillum</taxon>
    </lineage>
</organism>
<protein>
    <submittedName>
        <fullName evidence="2">Cobyric acid synthase</fullName>
    </submittedName>
</protein>
<gene>
    <name evidence="2" type="ORF">BTA35_0215300</name>
</gene>
<dbReference type="Proteomes" id="UP000190064">
    <property type="component" value="Unassembled WGS sequence"/>
</dbReference>
<dbReference type="EMBL" id="MTSD02000009">
    <property type="protein sequence ID" value="OOV86100.1"/>
    <property type="molecule type" value="Genomic_DNA"/>
</dbReference>
<name>A0A1T1H8P6_OCELI</name>
<dbReference type="PANTHER" id="PTHR13696:SF52">
    <property type="entry name" value="PARA FAMILY PROTEIN CT_582"/>
    <property type="match status" value="1"/>
</dbReference>
<dbReference type="InterPro" id="IPR027417">
    <property type="entry name" value="P-loop_NTPase"/>
</dbReference>
<evidence type="ECO:0000313" key="2">
    <source>
        <dbReference type="EMBL" id="OOV86100.1"/>
    </source>
</evidence>
<dbReference type="STRING" id="966.BTA35_0215300"/>
<proteinExistence type="predicted"/>
<dbReference type="CDD" id="cd02042">
    <property type="entry name" value="ParAB_family"/>
    <property type="match status" value="1"/>
</dbReference>
<dbReference type="InterPro" id="IPR050678">
    <property type="entry name" value="DNA_Partitioning_ATPase"/>
</dbReference>
<dbReference type="SUPFAM" id="SSF52540">
    <property type="entry name" value="P-loop containing nucleoside triphosphate hydrolases"/>
    <property type="match status" value="1"/>
</dbReference>
<evidence type="ECO:0000259" key="1">
    <source>
        <dbReference type="Pfam" id="PF13614"/>
    </source>
</evidence>
<dbReference type="PANTHER" id="PTHR13696">
    <property type="entry name" value="P-LOOP CONTAINING NUCLEOSIDE TRIPHOSPHATE HYDROLASE"/>
    <property type="match status" value="1"/>
</dbReference>